<keyword evidence="5 9" id="KW-0312">Gluconeogenesis</keyword>
<dbReference type="GO" id="GO:0019563">
    <property type="term" value="P:glycerol catabolic process"/>
    <property type="evidence" value="ECO:0007669"/>
    <property type="project" value="TreeGrafter"/>
</dbReference>
<dbReference type="FunFam" id="3.20.20.70:FF:000016">
    <property type="entry name" value="Triosephosphate isomerase"/>
    <property type="match status" value="1"/>
</dbReference>
<comment type="function">
    <text evidence="9">Involved in the gluconeogenesis. Catalyzes stereospecifically the conversion of dihydroxyacetone phosphate (DHAP) to D-glyceraldehyde-3-phosphate (G3P).</text>
</comment>
<feature type="region of interest" description="Disordered" evidence="11">
    <location>
        <begin position="1"/>
        <end position="26"/>
    </location>
</feature>
<evidence type="ECO:0000256" key="6">
    <source>
        <dbReference type="ARBA" id="ARBA00022490"/>
    </source>
</evidence>
<dbReference type="Proteomes" id="UP001138709">
    <property type="component" value="Unassembled WGS sequence"/>
</dbReference>
<comment type="pathway">
    <text evidence="9 10">Carbohydrate biosynthesis; gluconeogenesis.</text>
</comment>
<dbReference type="SUPFAM" id="SSF51351">
    <property type="entry name" value="Triosephosphate isomerase (TIM)"/>
    <property type="match status" value="1"/>
</dbReference>
<dbReference type="NCBIfam" id="TIGR00419">
    <property type="entry name" value="tim"/>
    <property type="match status" value="1"/>
</dbReference>
<evidence type="ECO:0000313" key="13">
    <source>
        <dbReference type="Proteomes" id="UP001138709"/>
    </source>
</evidence>
<dbReference type="GO" id="GO:0006096">
    <property type="term" value="P:glycolytic process"/>
    <property type="evidence" value="ECO:0007669"/>
    <property type="project" value="UniProtKB-UniRule"/>
</dbReference>
<dbReference type="GO" id="GO:0006094">
    <property type="term" value="P:gluconeogenesis"/>
    <property type="evidence" value="ECO:0007669"/>
    <property type="project" value="UniProtKB-UniRule"/>
</dbReference>
<dbReference type="Gene3D" id="3.20.20.70">
    <property type="entry name" value="Aldolase class I"/>
    <property type="match status" value="1"/>
</dbReference>
<feature type="binding site" evidence="9">
    <location>
        <begin position="51"/>
        <end position="53"/>
    </location>
    <ligand>
        <name>substrate</name>
    </ligand>
</feature>
<evidence type="ECO:0000256" key="3">
    <source>
        <dbReference type="ARBA" id="ARBA00004939"/>
    </source>
</evidence>
<evidence type="ECO:0000256" key="1">
    <source>
        <dbReference type="ARBA" id="ARBA00000148"/>
    </source>
</evidence>
<dbReference type="InterPro" id="IPR020861">
    <property type="entry name" value="Triosephosphate_isomerase_AS"/>
</dbReference>
<evidence type="ECO:0000256" key="7">
    <source>
        <dbReference type="ARBA" id="ARBA00023152"/>
    </source>
</evidence>
<comment type="pathway">
    <text evidence="3">Carbohydrate metabolism; erythritol degradation.</text>
</comment>
<organism evidence="12 13">
    <name type="scientific">Neoroseomonas eburnea</name>
    <dbReference type="NCBI Taxonomy" id="1346889"/>
    <lineage>
        <taxon>Bacteria</taxon>
        <taxon>Pseudomonadati</taxon>
        <taxon>Pseudomonadota</taxon>
        <taxon>Alphaproteobacteria</taxon>
        <taxon>Acetobacterales</taxon>
        <taxon>Acetobacteraceae</taxon>
        <taxon>Neoroseomonas</taxon>
    </lineage>
</organism>
<protein>
    <recommendedName>
        <fullName evidence="9 10">Triosephosphate isomerase</fullName>
        <shortName evidence="9">TIM</shortName>
        <shortName evidence="9">TPI</shortName>
        <ecNumber evidence="9 10">5.3.1.1</ecNumber>
    </recommendedName>
    <alternativeName>
        <fullName evidence="9">Triose-phosphate isomerase</fullName>
    </alternativeName>
</protein>
<comment type="subunit">
    <text evidence="9 10">Homodimer.</text>
</comment>
<comment type="pathway">
    <text evidence="2 9 10">Carbohydrate degradation; glycolysis; D-glyceraldehyde 3-phosphate from glycerone phosphate: step 1/1.</text>
</comment>
<evidence type="ECO:0000256" key="9">
    <source>
        <dbReference type="HAMAP-Rule" id="MF_00147"/>
    </source>
</evidence>
<dbReference type="InterPro" id="IPR013785">
    <property type="entry name" value="Aldolase_TIM"/>
</dbReference>
<dbReference type="InterPro" id="IPR035990">
    <property type="entry name" value="TIM_sf"/>
</dbReference>
<reference evidence="12" key="2">
    <citation type="journal article" date="2021" name="Syst. Appl. Microbiol.">
        <title>Roseomonas hellenica sp. nov., isolated from roots of wild-growing Alkanna tinctoria.</title>
        <authorList>
            <person name="Rat A."/>
            <person name="Naranjo H.D."/>
            <person name="Lebbe L."/>
            <person name="Cnockaert M."/>
            <person name="Krigas N."/>
            <person name="Grigoriadou K."/>
            <person name="Maloupa E."/>
            <person name="Willems A."/>
        </authorList>
    </citation>
    <scope>NUCLEOTIDE SEQUENCE</scope>
    <source>
        <strain evidence="12">LMG 31228</strain>
    </source>
</reference>
<dbReference type="PROSITE" id="PS00171">
    <property type="entry name" value="TIM_1"/>
    <property type="match status" value="1"/>
</dbReference>
<comment type="catalytic activity">
    <reaction evidence="9 10">
        <text>D-glyceraldehyde 3-phosphate = dihydroxyacetone phosphate</text>
        <dbReference type="Rhea" id="RHEA:18585"/>
        <dbReference type="ChEBI" id="CHEBI:57642"/>
        <dbReference type="ChEBI" id="CHEBI:59776"/>
        <dbReference type="EC" id="5.3.1.1"/>
    </reaction>
</comment>
<dbReference type="Pfam" id="PF00121">
    <property type="entry name" value="TIM"/>
    <property type="match status" value="1"/>
</dbReference>
<feature type="binding site" evidence="9">
    <location>
        <position position="244"/>
    </location>
    <ligand>
        <name>substrate</name>
    </ligand>
</feature>
<evidence type="ECO:0000256" key="4">
    <source>
        <dbReference type="ARBA" id="ARBA00007422"/>
    </source>
</evidence>
<dbReference type="GO" id="GO:0005829">
    <property type="term" value="C:cytosol"/>
    <property type="evidence" value="ECO:0007669"/>
    <property type="project" value="TreeGrafter"/>
</dbReference>
<dbReference type="PROSITE" id="PS51440">
    <property type="entry name" value="TIM_2"/>
    <property type="match status" value="1"/>
</dbReference>
<evidence type="ECO:0000256" key="8">
    <source>
        <dbReference type="ARBA" id="ARBA00023235"/>
    </source>
</evidence>
<evidence type="ECO:0000313" key="12">
    <source>
        <dbReference type="EMBL" id="MBR0682423.1"/>
    </source>
</evidence>
<dbReference type="GO" id="GO:0046166">
    <property type="term" value="P:glyceraldehyde-3-phosphate biosynthetic process"/>
    <property type="evidence" value="ECO:0007669"/>
    <property type="project" value="TreeGrafter"/>
</dbReference>
<comment type="catalytic activity">
    <reaction evidence="1">
        <text>L-erythrulose 1-phosphate = D-erythrulose 4-phosphate</text>
        <dbReference type="Rhea" id="RHEA:49588"/>
        <dbReference type="ChEBI" id="CHEBI:58002"/>
        <dbReference type="ChEBI" id="CHEBI:90796"/>
        <dbReference type="EC" id="5.3.1.33"/>
    </reaction>
</comment>
<dbReference type="InterPro" id="IPR000652">
    <property type="entry name" value="Triosephosphate_isomerase"/>
</dbReference>
<keyword evidence="13" id="KW-1185">Reference proteome</keyword>
<keyword evidence="6 9" id="KW-0963">Cytoplasm</keyword>
<comment type="similarity">
    <text evidence="4 9 10">Belongs to the triosephosphate isomerase family.</text>
</comment>
<sequence>MPVPPGRRPAACNGAPAHGQPRRPPLTPCRHARGREIAAVTPGLRPLIAGNWKMHGTLREAASLAEGVRAGAAGLKAEILVCPPFPYIHVVAVAMLGQPVAVGGQDCHLAAKGAHTGDVAAPMLRDCGATYVILGHSERRADHGETDAVVKAKAAAAIAAGLTPVVCVGETLAQREAGQAETVVRAQVGGSLPEGFAAAGGVVAYEPVWAIGTGRTPTEADIAAIHGALRETVGGATRLLYGGSVKPGNAAAILALPHVDGALVGGASLVAEDFLAIARAAG</sequence>
<dbReference type="PANTHER" id="PTHR21139:SF42">
    <property type="entry name" value="TRIOSEPHOSPHATE ISOMERASE"/>
    <property type="match status" value="1"/>
</dbReference>
<comment type="caution">
    <text evidence="12">The sequence shown here is derived from an EMBL/GenBank/DDBJ whole genome shotgun (WGS) entry which is preliminary data.</text>
</comment>
<dbReference type="EC" id="5.3.1.1" evidence="9 10"/>
<evidence type="ECO:0000256" key="5">
    <source>
        <dbReference type="ARBA" id="ARBA00022432"/>
    </source>
</evidence>
<feature type="binding site" evidence="9">
    <location>
        <position position="212"/>
    </location>
    <ligand>
        <name>substrate</name>
    </ligand>
</feature>
<keyword evidence="8 9" id="KW-0413">Isomerase</keyword>
<gene>
    <name evidence="9" type="primary">tpiA</name>
    <name evidence="12" type="ORF">GXW74_18165</name>
</gene>
<dbReference type="PANTHER" id="PTHR21139">
    <property type="entry name" value="TRIOSEPHOSPHATE ISOMERASE"/>
    <property type="match status" value="1"/>
</dbReference>
<feature type="active site" description="Proton acceptor" evidence="9">
    <location>
        <position position="206"/>
    </location>
</feature>
<dbReference type="InterPro" id="IPR022896">
    <property type="entry name" value="TrioseP_Isoase_bac/euk"/>
</dbReference>
<reference evidence="12" key="1">
    <citation type="submission" date="2020-01" db="EMBL/GenBank/DDBJ databases">
        <authorList>
            <person name="Rat A."/>
        </authorList>
    </citation>
    <scope>NUCLEOTIDE SEQUENCE</scope>
    <source>
        <strain evidence="12">LMG 31228</strain>
    </source>
</reference>
<name>A0A9X9XFD7_9PROT</name>
<evidence type="ECO:0000256" key="11">
    <source>
        <dbReference type="SAM" id="MobiDB-lite"/>
    </source>
</evidence>
<evidence type="ECO:0000256" key="2">
    <source>
        <dbReference type="ARBA" id="ARBA00004680"/>
    </source>
</evidence>
<dbReference type="HAMAP" id="MF_00147_B">
    <property type="entry name" value="TIM_B"/>
    <property type="match status" value="1"/>
</dbReference>
<dbReference type="CDD" id="cd00311">
    <property type="entry name" value="TIM"/>
    <property type="match status" value="1"/>
</dbReference>
<dbReference type="GO" id="GO:0004807">
    <property type="term" value="F:triose-phosphate isomerase activity"/>
    <property type="evidence" value="ECO:0007669"/>
    <property type="project" value="UniProtKB-UniRule"/>
</dbReference>
<keyword evidence="7 9" id="KW-0324">Glycolysis</keyword>
<proteinExistence type="inferred from homology"/>
<dbReference type="EMBL" id="JAAEDL010000019">
    <property type="protein sequence ID" value="MBR0682423.1"/>
    <property type="molecule type" value="Genomic_DNA"/>
</dbReference>
<feature type="binding site" evidence="9">
    <location>
        <begin position="265"/>
        <end position="266"/>
    </location>
    <ligand>
        <name>substrate</name>
    </ligand>
</feature>
<evidence type="ECO:0000256" key="10">
    <source>
        <dbReference type="RuleBase" id="RU363013"/>
    </source>
</evidence>
<accession>A0A9X9XFD7</accession>
<comment type="subcellular location">
    <subcellularLocation>
        <location evidence="9 10">Cytoplasm</location>
    </subcellularLocation>
</comment>
<feature type="active site" description="Electrophile" evidence="9">
    <location>
        <position position="136"/>
    </location>
</feature>
<dbReference type="AlphaFoldDB" id="A0A9X9XFD7"/>